<dbReference type="AlphaFoldDB" id="A0A917E3I8"/>
<name>A0A917E3I8_9HYPH</name>
<sequence length="365" mass="42903">MADEKQEWRPGSFTKNFSWGRDAAGLEELHETIRIGFAERMEDVPREEFRARISKRNRPDYIPMNYFLFTRQSRGEDYIVADELVFQALSAPHSARFDKLAMFTFLLSFAGKFKRANPTQRRPAMWANAYIREHIDREFAWDTRRISASDIATFVGEDERYKGETVGKLATNLNFIFDKGRIRDFPRSRIERWWVDALFLALDRIIEDRLLDRQVTASDQYASLLERHHFIQLTGRRTLEKEMAVRHLVLLYEVCGGRERFSDEAVARRTEERVPDVEEFLSATDHVVGAIHPKNRTILKSIPRSCALLARYAAGFEVIGEEELANFDIERFVRSKTKEAMLRLQERQIRPRMSADELMRITREK</sequence>
<dbReference type="RefSeq" id="WP_188907951.1">
    <property type="nucleotide sequence ID" value="NZ_BMIQ01000002.1"/>
</dbReference>
<dbReference type="Proteomes" id="UP000644699">
    <property type="component" value="Unassembled WGS sequence"/>
</dbReference>
<evidence type="ECO:0000313" key="2">
    <source>
        <dbReference type="Proteomes" id="UP000644699"/>
    </source>
</evidence>
<gene>
    <name evidence="1" type="ORF">GCM10011390_18780</name>
</gene>
<evidence type="ECO:0000313" key="1">
    <source>
        <dbReference type="EMBL" id="GGE00220.1"/>
    </source>
</evidence>
<proteinExistence type="predicted"/>
<keyword evidence="2" id="KW-1185">Reference proteome</keyword>
<comment type="caution">
    <text evidence="1">The sequence shown here is derived from an EMBL/GenBank/DDBJ whole genome shotgun (WGS) entry which is preliminary data.</text>
</comment>
<organism evidence="1 2">
    <name type="scientific">Aureimonas endophytica</name>
    <dbReference type="NCBI Taxonomy" id="2027858"/>
    <lineage>
        <taxon>Bacteria</taxon>
        <taxon>Pseudomonadati</taxon>
        <taxon>Pseudomonadota</taxon>
        <taxon>Alphaproteobacteria</taxon>
        <taxon>Hyphomicrobiales</taxon>
        <taxon>Aurantimonadaceae</taxon>
        <taxon>Aureimonas</taxon>
    </lineage>
</organism>
<reference evidence="1" key="2">
    <citation type="submission" date="2020-09" db="EMBL/GenBank/DDBJ databases">
        <authorList>
            <person name="Sun Q."/>
            <person name="Zhou Y."/>
        </authorList>
    </citation>
    <scope>NUCLEOTIDE SEQUENCE</scope>
    <source>
        <strain evidence="1">CGMCC 1.15367</strain>
    </source>
</reference>
<accession>A0A917E3I8</accession>
<protein>
    <submittedName>
        <fullName evidence="1">Uncharacterized protein</fullName>
    </submittedName>
</protein>
<reference evidence="1" key="1">
    <citation type="journal article" date="2014" name="Int. J. Syst. Evol. Microbiol.">
        <title>Complete genome sequence of Corynebacterium casei LMG S-19264T (=DSM 44701T), isolated from a smear-ripened cheese.</title>
        <authorList>
            <consortium name="US DOE Joint Genome Institute (JGI-PGF)"/>
            <person name="Walter F."/>
            <person name="Albersmeier A."/>
            <person name="Kalinowski J."/>
            <person name="Ruckert C."/>
        </authorList>
    </citation>
    <scope>NUCLEOTIDE SEQUENCE</scope>
    <source>
        <strain evidence="1">CGMCC 1.15367</strain>
    </source>
</reference>
<dbReference type="EMBL" id="BMIQ01000002">
    <property type="protein sequence ID" value="GGE00220.1"/>
    <property type="molecule type" value="Genomic_DNA"/>
</dbReference>